<keyword evidence="3" id="KW-1185">Reference proteome</keyword>
<protein>
    <submittedName>
        <fullName evidence="2">CHAT domain-containing protein</fullName>
    </submittedName>
</protein>
<dbReference type="InterPro" id="IPR011990">
    <property type="entry name" value="TPR-like_helical_dom_sf"/>
</dbReference>
<gene>
    <name evidence="2" type="ORF">B5J99_06980</name>
</gene>
<dbReference type="RefSeq" id="WP_117351980.1">
    <property type="nucleotide sequence ID" value="NZ_CP020083.1"/>
</dbReference>
<dbReference type="InterPro" id="IPR024983">
    <property type="entry name" value="CHAT_dom"/>
</dbReference>
<proteinExistence type="predicted"/>
<evidence type="ECO:0000313" key="2">
    <source>
        <dbReference type="EMBL" id="ASR51245.1"/>
    </source>
</evidence>
<evidence type="ECO:0000259" key="1">
    <source>
        <dbReference type="Pfam" id="PF12770"/>
    </source>
</evidence>
<dbReference type="EMBL" id="CP020083">
    <property type="protein sequence ID" value="ASR51245.1"/>
    <property type="molecule type" value="Genomic_DNA"/>
</dbReference>
<dbReference type="SUPFAM" id="SSF48452">
    <property type="entry name" value="TPR-like"/>
    <property type="match status" value="2"/>
</dbReference>
<dbReference type="Gene3D" id="1.25.40.10">
    <property type="entry name" value="Tetratricopeptide repeat domain"/>
    <property type="match status" value="1"/>
</dbReference>
<feature type="domain" description="CHAT" evidence="1">
    <location>
        <begin position="697"/>
        <end position="1025"/>
    </location>
</feature>
<name>A0ABM6M5U6_9SPHN</name>
<sequence length="1032" mass="109792">MIRTPSLTRGLRGALGRTGGAVMALSLGMAGLLPGSAAAQGEDAIALRDSFRVGSAGVLCTAQYRPTDAALTSMFDRGYRVVCRDAASPVGSLYALRGGEGDRLASYLQAAASRLSCSERQVTEVENVGGATVIECRDPKASVDYRLYAAVRGETVFIAEGLSGYDSALRLALASLVTDRPVTGTVDVATTSVSDPAAFARIQAGTLDEESARTEAYVRNNYGAYAESSEFFETLAAREKGSSERTAEFLANQALQQSNMGDFATAGALFARADRLVAASDGVTQRMIRNFRAIDAINQRNPSAAIAFLDRPVAIDTEMIGEARLSQGEITKMLADQINRENSGLKRLGGVDSSLTGTERAQILDGQALLLRGSALRLSGQSAAALTALQQGIDMIVAVRNGRISSTGWLRAEVATQRALIQESQGDMTGARAGLTEALAIYRLDYPQSPGLLSAKARLAAFLARRGEADASIALYDEIVAEGEAVPSARATMKEMLGPYFAQLAVRADGDASVASRMFTASQLLQRPGVAQTQAVLARELSEGNDEASALFRLAVTRTREISRTSAEIQRLEALPAPTADDLATLALARESLTNQQNEQTALQSKLGQYSQYRVLSPTSVTLAELQKLLGPKEGYYKVSFVGSQVYGQLITTDRVRTVSIKLTRADLDKTVAKLRDSIVVIENGQPTNYPFDVVEAKALYDALFPGLQQDLAGIEHLVYEPDGALLQLPPGLLVEDQKGVDAYLERTAAIDADPFDFTGIAWFGRDRRFSIAVSPRSFADVRTIAPARGKQAYLGLGQNAAPPERITLASATRAADCEWPINTWLDPISPAELKLAQSVLGAGRANVLTQSAFSDTALLGRSDLDDYRILHFATHGLVTAPRPECPARPALITSFGDGSSDGLLSFKEIFDLKLDADLVILSACDTAGLATVSASREAGIETGGNFALDGLVRAFVGAGARSVLASHWPVPDDFNATENLISALFKASPGTAMNASLAQAQRAAMDDPLTSHPYYWAAFILLGDGTKPLVQ</sequence>
<dbReference type="Proteomes" id="UP000258016">
    <property type="component" value="Chromosome"/>
</dbReference>
<dbReference type="Pfam" id="PF12770">
    <property type="entry name" value="CHAT"/>
    <property type="match status" value="1"/>
</dbReference>
<reference evidence="2 3" key="1">
    <citation type="submission" date="2017-03" db="EMBL/GenBank/DDBJ databases">
        <title>Complete genome sequence of Blastomonas fulva degrading microcsystin LR.</title>
        <authorList>
            <person name="Lee H.-g."/>
            <person name="Jin L."/>
            <person name="oh H.-M."/>
        </authorList>
    </citation>
    <scope>NUCLEOTIDE SEQUENCE [LARGE SCALE GENOMIC DNA]</scope>
    <source>
        <strain evidence="2 3">T2</strain>
    </source>
</reference>
<accession>A0ABM6M5U6</accession>
<organism evidence="2 3">
    <name type="scientific">Blastomonas fulva</name>
    <dbReference type="NCBI Taxonomy" id="1550728"/>
    <lineage>
        <taxon>Bacteria</taxon>
        <taxon>Pseudomonadati</taxon>
        <taxon>Pseudomonadota</taxon>
        <taxon>Alphaproteobacteria</taxon>
        <taxon>Sphingomonadales</taxon>
        <taxon>Sphingomonadaceae</taxon>
        <taxon>Blastomonas</taxon>
    </lineage>
</organism>
<dbReference type="GeneID" id="303485324"/>
<evidence type="ECO:0000313" key="3">
    <source>
        <dbReference type="Proteomes" id="UP000258016"/>
    </source>
</evidence>